<sequence length="652" mass="69844">MTDSLSEASAALLADVVRRAGGVRRPQQEEMLAAVAQALTDETNLLVQAGTGVGKSLAYLIPLLLRSVEEESGQLISTSSLALQRQIISQDGPLVQEALAETAGVEVDLQLLKGWSNYLCRYRLSGGLQEEFLWEDRQSAKAGEAEVARLQDWSNETETGDRDDVDFPVSASAWRQVSVSKRECLGSGCPYVEDCFPAQARERAFGADVVVTNHSLLGIYVNGRPEVLPEFSALVVDEAHDLVSRVRNQGTEQLSGGQIGTVARAVRPLSTSAAASLERVRDRLETELDQLRPGLLSLRPDSLRGALSELDQALQEAKSELGSKTGGAKQQEQAHLARARMEGLAAAVESWGADPAETITWVGTTLNGSAQLNLAPLHVSQLLGQRLFSAQPSILTSATLTAGGTFEPARWQSGIGLASRAHEAVDVGTSFTPEQQGILYLATHLSEPTPTGRGDEFYTELVELVEAAGGGMLGLFSSTQGVLEAAEYLRAHTDLEILVQGEDSLPALVRSFSASVNACLLGTMSLWQGVDVPGLTCRLVVIDRIPFPRPNDPIVQAQSRAAAAAGRNPFYEVSVVPAATMLAQGAGRLLRSSSDQGVIALLDSRIGSRSYGGFLRKSLPPFWTTTDPQIVRDALRRLGARANEREKKDADS</sequence>
<comment type="catalytic activity">
    <reaction evidence="7">
        <text>ATP + H2O = ADP + phosphate + H(+)</text>
        <dbReference type="Rhea" id="RHEA:13065"/>
        <dbReference type="ChEBI" id="CHEBI:15377"/>
        <dbReference type="ChEBI" id="CHEBI:15378"/>
        <dbReference type="ChEBI" id="CHEBI:30616"/>
        <dbReference type="ChEBI" id="CHEBI:43474"/>
        <dbReference type="ChEBI" id="CHEBI:456216"/>
        <dbReference type="EC" id="5.6.2.3"/>
    </reaction>
</comment>
<dbReference type="InterPro" id="IPR006555">
    <property type="entry name" value="ATP-dep_Helicase_C"/>
</dbReference>
<keyword evidence="9" id="KW-0347">Helicase</keyword>
<dbReference type="RefSeq" id="WP_350257583.1">
    <property type="nucleotide sequence ID" value="NZ_CP138335.1"/>
</dbReference>
<dbReference type="GO" id="GO:0006139">
    <property type="term" value="P:nucleobase-containing compound metabolic process"/>
    <property type="evidence" value="ECO:0007669"/>
    <property type="project" value="InterPro"/>
</dbReference>
<name>A0AAU7V7M7_9ACTO</name>
<dbReference type="InterPro" id="IPR011545">
    <property type="entry name" value="DEAD/DEAH_box_helicase_dom"/>
</dbReference>
<evidence type="ECO:0000259" key="8">
    <source>
        <dbReference type="PROSITE" id="PS51193"/>
    </source>
</evidence>
<keyword evidence="3 9" id="KW-0378">Hydrolase</keyword>
<dbReference type="InterPro" id="IPR014013">
    <property type="entry name" value="Helic_SF1/SF2_ATP-bd_DinG/Rad3"/>
</dbReference>
<feature type="domain" description="Helicase ATP-binding" evidence="8">
    <location>
        <begin position="14"/>
        <end position="295"/>
    </location>
</feature>
<protein>
    <recommendedName>
        <fullName evidence="6">DNA 5'-3' helicase</fullName>
        <ecNumber evidence="6">5.6.2.3</ecNumber>
    </recommendedName>
</protein>
<comment type="cofactor">
    <cofactor evidence="1">
        <name>[4Fe-4S] cluster</name>
        <dbReference type="ChEBI" id="CHEBI:49883"/>
    </cofactor>
</comment>
<dbReference type="Pfam" id="PF00270">
    <property type="entry name" value="DEAD"/>
    <property type="match status" value="1"/>
</dbReference>
<dbReference type="Pfam" id="PF13307">
    <property type="entry name" value="Helicase_C_2"/>
    <property type="match status" value="1"/>
</dbReference>
<evidence type="ECO:0000256" key="5">
    <source>
        <dbReference type="ARBA" id="ARBA00038058"/>
    </source>
</evidence>
<evidence type="ECO:0000256" key="3">
    <source>
        <dbReference type="ARBA" id="ARBA00022801"/>
    </source>
</evidence>
<dbReference type="GO" id="GO:0016818">
    <property type="term" value="F:hydrolase activity, acting on acid anhydrides, in phosphorus-containing anhydrides"/>
    <property type="evidence" value="ECO:0007669"/>
    <property type="project" value="InterPro"/>
</dbReference>
<keyword evidence="2" id="KW-0547">Nucleotide-binding</keyword>
<dbReference type="PANTHER" id="PTHR11472:SF34">
    <property type="entry name" value="REGULATOR OF TELOMERE ELONGATION HELICASE 1"/>
    <property type="match status" value="1"/>
</dbReference>
<accession>A0AAU7V7M7</accession>
<dbReference type="PANTHER" id="PTHR11472">
    <property type="entry name" value="DNA REPAIR DEAD HELICASE RAD3/XP-D SUBFAMILY MEMBER"/>
    <property type="match status" value="1"/>
</dbReference>
<dbReference type="InterPro" id="IPR027417">
    <property type="entry name" value="P-loop_NTPase"/>
</dbReference>
<proteinExistence type="inferred from homology"/>
<evidence type="ECO:0000313" key="9">
    <source>
        <dbReference type="EMBL" id="XBW07377.1"/>
    </source>
</evidence>
<dbReference type="GO" id="GO:0043139">
    <property type="term" value="F:5'-3' DNA helicase activity"/>
    <property type="evidence" value="ECO:0007669"/>
    <property type="project" value="UniProtKB-EC"/>
</dbReference>
<dbReference type="GO" id="GO:0003676">
    <property type="term" value="F:nucleic acid binding"/>
    <property type="evidence" value="ECO:0007669"/>
    <property type="project" value="InterPro"/>
</dbReference>
<evidence type="ECO:0000256" key="4">
    <source>
        <dbReference type="ARBA" id="ARBA00022840"/>
    </source>
</evidence>
<dbReference type="InterPro" id="IPR014001">
    <property type="entry name" value="Helicase_ATP-bd"/>
</dbReference>
<dbReference type="SMART" id="SM00491">
    <property type="entry name" value="HELICc2"/>
    <property type="match status" value="1"/>
</dbReference>
<dbReference type="AlphaFoldDB" id="A0AAU7V7M7"/>
<evidence type="ECO:0000256" key="1">
    <source>
        <dbReference type="ARBA" id="ARBA00001966"/>
    </source>
</evidence>
<dbReference type="InterPro" id="IPR045028">
    <property type="entry name" value="DinG/Rad3-like"/>
</dbReference>
<organism evidence="9">
    <name type="scientific">Scrofimicrobium appendicitidis</name>
    <dbReference type="NCBI Taxonomy" id="3079930"/>
    <lineage>
        <taxon>Bacteria</taxon>
        <taxon>Bacillati</taxon>
        <taxon>Actinomycetota</taxon>
        <taxon>Actinomycetes</taxon>
        <taxon>Actinomycetales</taxon>
        <taxon>Actinomycetaceae</taxon>
        <taxon>Scrofimicrobium</taxon>
    </lineage>
</organism>
<dbReference type="KEGG" id="sapp:SAC06_06925"/>
<comment type="similarity">
    <text evidence="5">Belongs to the helicase family. DinG subfamily.</text>
</comment>
<evidence type="ECO:0000256" key="6">
    <source>
        <dbReference type="ARBA" id="ARBA00044969"/>
    </source>
</evidence>
<gene>
    <name evidence="9" type="ORF">SAC06_06925</name>
</gene>
<dbReference type="SMART" id="SM00487">
    <property type="entry name" value="DEXDc"/>
    <property type="match status" value="1"/>
</dbReference>
<dbReference type="GO" id="GO:0005524">
    <property type="term" value="F:ATP binding"/>
    <property type="evidence" value="ECO:0007669"/>
    <property type="project" value="UniProtKB-KW"/>
</dbReference>
<keyword evidence="4" id="KW-0067">ATP-binding</keyword>
<dbReference type="Gene3D" id="3.40.50.300">
    <property type="entry name" value="P-loop containing nucleotide triphosphate hydrolases"/>
    <property type="match status" value="2"/>
</dbReference>
<dbReference type="PROSITE" id="PS51193">
    <property type="entry name" value="HELICASE_ATP_BIND_2"/>
    <property type="match status" value="1"/>
</dbReference>
<dbReference type="SUPFAM" id="SSF52540">
    <property type="entry name" value="P-loop containing nucleoside triphosphate hydrolases"/>
    <property type="match status" value="2"/>
</dbReference>
<dbReference type="EMBL" id="CP138335">
    <property type="protein sequence ID" value="XBW07377.1"/>
    <property type="molecule type" value="Genomic_DNA"/>
</dbReference>
<evidence type="ECO:0000256" key="7">
    <source>
        <dbReference type="ARBA" id="ARBA00048954"/>
    </source>
</evidence>
<evidence type="ECO:0000256" key="2">
    <source>
        <dbReference type="ARBA" id="ARBA00022741"/>
    </source>
</evidence>
<dbReference type="EC" id="5.6.2.3" evidence="6"/>
<reference evidence="9" key="1">
    <citation type="submission" date="2023-11" db="EMBL/GenBank/DDBJ databases">
        <title>Scrofimicrobium hongkongense sp. nov., isolated from a patient with peritonitis.</title>
        <authorList>
            <person name="Lao H.Y."/>
            <person name="Wong A.Y.P."/>
            <person name="Ng T.L."/>
            <person name="Wong R.Y.L."/>
            <person name="Yau M.C.Y."/>
            <person name="Lam J.Y.W."/>
            <person name="Siu G.K.H."/>
        </authorList>
    </citation>
    <scope>NUCLEOTIDE SEQUENCE</scope>
    <source>
        <strain evidence="9">R131</strain>
    </source>
</reference>